<dbReference type="Gene3D" id="3.30.420.10">
    <property type="entry name" value="Ribonuclease H-like superfamily/Ribonuclease H"/>
    <property type="match status" value="1"/>
</dbReference>
<gene>
    <name evidence="1" type="ORF">XAT740_LOCUS52319</name>
</gene>
<keyword evidence="2" id="KW-1185">Reference proteome</keyword>
<accession>A0A816DB67</accession>
<reference evidence="1" key="1">
    <citation type="submission" date="2021-02" db="EMBL/GenBank/DDBJ databases">
        <authorList>
            <person name="Nowell W R."/>
        </authorList>
    </citation>
    <scope>NUCLEOTIDE SEQUENCE</scope>
</reference>
<evidence type="ECO:0000313" key="2">
    <source>
        <dbReference type="Proteomes" id="UP000663828"/>
    </source>
</evidence>
<dbReference type="PANTHER" id="PTHR35871">
    <property type="entry name" value="EXPRESSED PROTEIN"/>
    <property type="match status" value="1"/>
</dbReference>
<dbReference type="Proteomes" id="UP000663828">
    <property type="component" value="Unassembled WGS sequence"/>
</dbReference>
<comment type="caution">
    <text evidence="1">The sequence shown here is derived from an EMBL/GenBank/DDBJ whole genome shotgun (WGS) entry which is preliminary data.</text>
</comment>
<dbReference type="InterPro" id="IPR036397">
    <property type="entry name" value="RNaseH_sf"/>
</dbReference>
<dbReference type="PANTHER" id="PTHR35871:SF1">
    <property type="entry name" value="CXC1-LIKE CYSTEINE CLUSTER ASSOCIATED WITH KDZ TRANSPOSASES DOMAIN-CONTAINING PROTEIN"/>
    <property type="match status" value="1"/>
</dbReference>
<sequence>MDLVQSINKQYCELNDIDEEVNGGYIRSERSCRLDLRRWGAKFEANAQRPYFEGHERDDVVRHRNEFINYFLKHKDFYHTITEGDPPAWNLPDKSPQRILIFHDESTFRSGEVCAKRWFFKENTPFFSKGRGRSHMVSDFPVQHPSGPFFELNQDEWKQAVKKYPSLKINGDLDYVERTATASINIGTDAYLNNETILNQKSVGDHCTVDCIEYLDEDGNPHIIDCYFKDGENKGKSKGLVEICKDLGIQLPPKIKLEEIRKLLSGHPAFQNVTKLESLALKYKVNVIFCPKYHSEINAIEGLWSSQKAFVRSRTDQTFEKMIKLISESRAYFVERQIALKLCRRFWHTIEAYSQGQIYVEVLKLFFSQLCSASIQSHRRISNDNINDD</sequence>
<evidence type="ECO:0008006" key="3">
    <source>
        <dbReference type="Google" id="ProtNLM"/>
    </source>
</evidence>
<dbReference type="AlphaFoldDB" id="A0A816DB67"/>
<proteinExistence type="predicted"/>
<evidence type="ECO:0000313" key="1">
    <source>
        <dbReference type="EMBL" id="CAF1635051.1"/>
    </source>
</evidence>
<protein>
    <recommendedName>
        <fullName evidence="3">Tc1-like transposase DDE domain-containing protein</fullName>
    </recommendedName>
</protein>
<dbReference type="EMBL" id="CAJNOR010008588">
    <property type="protein sequence ID" value="CAF1635051.1"/>
    <property type="molecule type" value="Genomic_DNA"/>
</dbReference>
<name>A0A816DB67_ADIRI</name>
<organism evidence="1 2">
    <name type="scientific">Adineta ricciae</name>
    <name type="common">Rotifer</name>
    <dbReference type="NCBI Taxonomy" id="249248"/>
    <lineage>
        <taxon>Eukaryota</taxon>
        <taxon>Metazoa</taxon>
        <taxon>Spiralia</taxon>
        <taxon>Gnathifera</taxon>
        <taxon>Rotifera</taxon>
        <taxon>Eurotatoria</taxon>
        <taxon>Bdelloidea</taxon>
        <taxon>Adinetida</taxon>
        <taxon>Adinetidae</taxon>
        <taxon>Adineta</taxon>
    </lineage>
</organism>
<dbReference type="GO" id="GO:0003676">
    <property type="term" value="F:nucleic acid binding"/>
    <property type="evidence" value="ECO:0007669"/>
    <property type="project" value="InterPro"/>
</dbReference>